<dbReference type="Proteomes" id="UP001596507">
    <property type="component" value="Unassembled WGS sequence"/>
</dbReference>
<dbReference type="PROSITE" id="PS52008">
    <property type="entry name" value="GH81"/>
    <property type="match status" value="1"/>
</dbReference>
<evidence type="ECO:0000256" key="1">
    <source>
        <dbReference type="ARBA" id="ARBA00000382"/>
    </source>
</evidence>
<dbReference type="GO" id="GO:0016787">
    <property type="term" value="F:hydrolase activity"/>
    <property type="evidence" value="ECO:0007669"/>
    <property type="project" value="UniProtKB-KW"/>
</dbReference>
<evidence type="ECO:0000256" key="4">
    <source>
        <dbReference type="ARBA" id="ARBA00022801"/>
    </source>
</evidence>
<sequence>MRRALRAAGAAGAIAVALVATACAPMRDAGPAAGPTTVASLPVQRVADTGTVRVADGLAPPTSRWFSGLAFGEAPQPVYPYPIAFAVTGGGFAIDLPAVTATADTIAAGFAGGLEVDLGASGFEIVRYDPVSVTLRLWDAAGDLGDLTIAEGSPVVAFTASRALTLRVGAELSPVAGGWTATADDTVFALSAPGAAVSGTSVGMDAGGTAQFVAPAPGADPAEWLAALAAPVAAVDVTWSTGPTEVRTRLTYQGTSSTVLVSFPGHDDAGGPDCGLGTYDTAYGRATACAGTELTWSTAALTPTDSYDLSGLPTADRRQLVDQVAADLDATAPAPGDIYYGGKALSRLGALLSIARGLGDEALAERTADRLETELDPWVDAAACSAASARCFVYDDALHLVVGRTPSFGSEQGNDHHFHYGYFFSAAAALVEYRPDAAEHLAPVIDALAADVATGSVDPEIPALRVFDPYRGHSWASGQAPFADGNNQESSSEAVAAWNGLALWATATGDDDLAARATWMLSVEAAAALSLWLAPAELPSPYAHQIVSLSWSAKRDYATWFSAEPSAILGIQLLPLGPIALQYLGGDSEQVARAVDEAGGAAAFPRALGDYVLMYSALGGDEAAAAAAAALDALPDTAIDDGNSRSAMLAWLAGVSSRH</sequence>
<evidence type="ECO:0000313" key="11">
    <source>
        <dbReference type="EMBL" id="MFC7268752.1"/>
    </source>
</evidence>
<gene>
    <name evidence="11" type="ORF">ACFQRL_07270</name>
</gene>
<comment type="catalytic activity">
    <reaction evidence="1">
        <text>Hydrolysis of (1-&gt;3)-beta-D-glucosidic linkages in (1-&gt;3)-beta-D-glucans.</text>
        <dbReference type="EC" id="3.2.1.39"/>
    </reaction>
</comment>
<evidence type="ECO:0000256" key="7">
    <source>
        <dbReference type="ARBA" id="ARBA00023316"/>
    </source>
</evidence>
<accession>A0ABW2HBS1</accession>
<feature type="signal peptide" evidence="9">
    <location>
        <begin position="1"/>
        <end position="22"/>
    </location>
</feature>
<dbReference type="InterPro" id="IPR040720">
    <property type="entry name" value="GH81_C"/>
</dbReference>
<comment type="caution">
    <text evidence="11">The sequence shown here is derived from an EMBL/GenBank/DDBJ whole genome shotgun (WGS) entry which is preliminary data.</text>
</comment>
<dbReference type="EMBL" id="JBHTBE010000001">
    <property type="protein sequence ID" value="MFC7268752.1"/>
    <property type="molecule type" value="Genomic_DNA"/>
</dbReference>
<dbReference type="EC" id="3.2.1.39" evidence="3"/>
<evidence type="ECO:0000256" key="2">
    <source>
        <dbReference type="ARBA" id="ARBA00010730"/>
    </source>
</evidence>
<evidence type="ECO:0000256" key="5">
    <source>
        <dbReference type="ARBA" id="ARBA00023277"/>
    </source>
</evidence>
<dbReference type="PANTHER" id="PTHR31983:SF0">
    <property type="entry name" value="GLUCAN ENDO-1,3-BETA-D-GLUCOSIDASE 2"/>
    <property type="match status" value="1"/>
</dbReference>
<keyword evidence="5" id="KW-0119">Carbohydrate metabolism</keyword>
<comment type="similarity">
    <text evidence="2">Belongs to the glycosyl hydrolase 81 family.</text>
</comment>
<keyword evidence="4 11" id="KW-0378">Hydrolase</keyword>
<dbReference type="InterPro" id="IPR005200">
    <property type="entry name" value="Endo-beta-glucanase"/>
</dbReference>
<keyword evidence="6" id="KW-0326">Glycosidase</keyword>
<keyword evidence="12" id="KW-1185">Reference proteome</keyword>
<dbReference type="PANTHER" id="PTHR31983">
    <property type="entry name" value="ENDO-1,3(4)-BETA-GLUCANASE 1"/>
    <property type="match status" value="1"/>
</dbReference>
<organism evidence="11 12">
    <name type="scientific">Microbacterium fluvii</name>
    <dbReference type="NCBI Taxonomy" id="415215"/>
    <lineage>
        <taxon>Bacteria</taxon>
        <taxon>Bacillati</taxon>
        <taxon>Actinomycetota</taxon>
        <taxon>Actinomycetes</taxon>
        <taxon>Micrococcales</taxon>
        <taxon>Microbacteriaceae</taxon>
        <taxon>Microbacterium</taxon>
    </lineage>
</organism>
<evidence type="ECO:0000256" key="6">
    <source>
        <dbReference type="ARBA" id="ARBA00023295"/>
    </source>
</evidence>
<dbReference type="RefSeq" id="WP_262873627.1">
    <property type="nucleotide sequence ID" value="NZ_BAABKW010000002.1"/>
</dbReference>
<evidence type="ECO:0000256" key="9">
    <source>
        <dbReference type="SAM" id="SignalP"/>
    </source>
</evidence>
<evidence type="ECO:0000256" key="3">
    <source>
        <dbReference type="ARBA" id="ARBA00012780"/>
    </source>
</evidence>
<keyword evidence="7" id="KW-0961">Cell wall biogenesis/degradation</keyword>
<protein>
    <recommendedName>
        <fullName evidence="3">glucan endo-1,3-beta-D-glucosidase</fullName>
        <ecNumber evidence="3">3.2.1.39</ecNumber>
    </recommendedName>
</protein>
<name>A0ABW2HBS1_9MICO</name>
<reference evidence="12" key="1">
    <citation type="journal article" date="2019" name="Int. J. Syst. Evol. Microbiol.">
        <title>The Global Catalogue of Microorganisms (GCM) 10K type strain sequencing project: providing services to taxonomists for standard genome sequencing and annotation.</title>
        <authorList>
            <consortium name="The Broad Institute Genomics Platform"/>
            <consortium name="The Broad Institute Genome Sequencing Center for Infectious Disease"/>
            <person name="Wu L."/>
            <person name="Ma J."/>
        </authorList>
    </citation>
    <scope>NUCLEOTIDE SEQUENCE [LARGE SCALE GENOMIC DNA]</scope>
    <source>
        <strain evidence="12">CGMCC 1.15772</strain>
    </source>
</reference>
<proteinExistence type="inferred from homology"/>
<keyword evidence="9" id="KW-0732">Signal</keyword>
<evidence type="ECO:0000259" key="10">
    <source>
        <dbReference type="Pfam" id="PF17652"/>
    </source>
</evidence>
<dbReference type="Pfam" id="PF17652">
    <property type="entry name" value="Glyco_hydro81C"/>
    <property type="match status" value="1"/>
</dbReference>
<dbReference type="PROSITE" id="PS51257">
    <property type="entry name" value="PROKAR_LIPOPROTEIN"/>
    <property type="match status" value="1"/>
</dbReference>
<evidence type="ECO:0000313" key="12">
    <source>
        <dbReference type="Proteomes" id="UP001596507"/>
    </source>
</evidence>
<feature type="domain" description="Glycosyl hydrolase family 81 C-terminal" evidence="10">
    <location>
        <begin position="322"/>
        <end position="582"/>
    </location>
</feature>
<keyword evidence="8" id="KW-0624">Polysaccharide degradation</keyword>
<evidence type="ECO:0000256" key="8">
    <source>
        <dbReference type="ARBA" id="ARBA00023326"/>
    </source>
</evidence>
<feature type="chain" id="PRO_5045378731" description="glucan endo-1,3-beta-D-glucosidase" evidence="9">
    <location>
        <begin position="23"/>
        <end position="659"/>
    </location>
</feature>